<keyword evidence="2" id="KW-1185">Reference proteome</keyword>
<reference evidence="1" key="1">
    <citation type="submission" date="2020-11" db="EMBL/GenBank/DDBJ databases">
        <authorList>
            <person name="Whiteford S."/>
        </authorList>
    </citation>
    <scope>NUCLEOTIDE SEQUENCE</scope>
</reference>
<gene>
    <name evidence="1" type="ORF">PLXY2_LOCUS6715</name>
</gene>
<dbReference type="AlphaFoldDB" id="A0A8S4ETW2"/>
<dbReference type="Proteomes" id="UP000653454">
    <property type="component" value="Unassembled WGS sequence"/>
</dbReference>
<evidence type="ECO:0000313" key="2">
    <source>
        <dbReference type="Proteomes" id="UP000653454"/>
    </source>
</evidence>
<comment type="caution">
    <text evidence="1">The sequence shown here is derived from an EMBL/GenBank/DDBJ whole genome shotgun (WGS) entry which is preliminary data.</text>
</comment>
<accession>A0A8S4ETW2</accession>
<sequence>MIIVRECVVGSVGQKSTDKPHLVPSACRLPRARLDRIKFGGQQNCSTAMDIPEGFS</sequence>
<protein>
    <submittedName>
        <fullName evidence="1">(diamondback moth) hypothetical protein</fullName>
    </submittedName>
</protein>
<proteinExistence type="predicted"/>
<dbReference type="EMBL" id="CAJHNJ030000022">
    <property type="protein sequence ID" value="CAG9119416.1"/>
    <property type="molecule type" value="Genomic_DNA"/>
</dbReference>
<evidence type="ECO:0000313" key="1">
    <source>
        <dbReference type="EMBL" id="CAG9119416.1"/>
    </source>
</evidence>
<organism evidence="1 2">
    <name type="scientific">Plutella xylostella</name>
    <name type="common">Diamondback moth</name>
    <name type="synonym">Plutella maculipennis</name>
    <dbReference type="NCBI Taxonomy" id="51655"/>
    <lineage>
        <taxon>Eukaryota</taxon>
        <taxon>Metazoa</taxon>
        <taxon>Ecdysozoa</taxon>
        <taxon>Arthropoda</taxon>
        <taxon>Hexapoda</taxon>
        <taxon>Insecta</taxon>
        <taxon>Pterygota</taxon>
        <taxon>Neoptera</taxon>
        <taxon>Endopterygota</taxon>
        <taxon>Lepidoptera</taxon>
        <taxon>Glossata</taxon>
        <taxon>Ditrysia</taxon>
        <taxon>Yponomeutoidea</taxon>
        <taxon>Plutellidae</taxon>
        <taxon>Plutella</taxon>
    </lineage>
</organism>
<name>A0A8S4ETW2_PLUXY</name>